<dbReference type="InterPro" id="IPR029056">
    <property type="entry name" value="Ribokinase-like"/>
</dbReference>
<gene>
    <name evidence="6" type="ORF">HDF09_002047</name>
</gene>
<dbReference type="Pfam" id="PF00294">
    <property type="entry name" value="PfkB"/>
    <property type="match status" value="1"/>
</dbReference>
<dbReference type="PANTHER" id="PTHR43320:SF3">
    <property type="entry name" value="CARBOHYDRATE KINASE PFKB DOMAIN-CONTAINING PROTEIN"/>
    <property type="match status" value="1"/>
</dbReference>
<dbReference type="Gene3D" id="3.40.1190.20">
    <property type="match status" value="1"/>
</dbReference>
<dbReference type="InterPro" id="IPR011611">
    <property type="entry name" value="PfkB_dom"/>
</dbReference>
<dbReference type="CDD" id="cd01166">
    <property type="entry name" value="KdgK"/>
    <property type="match status" value="1"/>
</dbReference>
<feature type="domain" description="Carbohydrate kinase PfkB" evidence="5">
    <location>
        <begin position="15"/>
        <end position="303"/>
    </location>
</feature>
<evidence type="ECO:0000256" key="4">
    <source>
        <dbReference type="RuleBase" id="RU003704"/>
    </source>
</evidence>
<keyword evidence="3 4" id="KW-0418">Kinase</keyword>
<reference evidence="6" key="1">
    <citation type="submission" date="2020-08" db="EMBL/GenBank/DDBJ databases">
        <title>Genomic Encyclopedia of Type Strains, Phase IV (KMG-V): Genome sequencing to study the core and pangenomes of soil and plant-associated prokaryotes.</title>
        <authorList>
            <person name="Whitman W."/>
        </authorList>
    </citation>
    <scope>NUCLEOTIDE SEQUENCE [LARGE SCALE GENOMIC DNA]</scope>
    <source>
        <strain evidence="6">M8UP27</strain>
    </source>
</reference>
<keyword evidence="2 4" id="KW-0808">Transferase</keyword>
<accession>A0A7W8IJK0</accession>
<evidence type="ECO:0000259" key="5">
    <source>
        <dbReference type="Pfam" id="PF00294"/>
    </source>
</evidence>
<evidence type="ECO:0000256" key="2">
    <source>
        <dbReference type="ARBA" id="ARBA00022679"/>
    </source>
</evidence>
<dbReference type="InterPro" id="IPR002139">
    <property type="entry name" value="Ribo/fructo_kinase"/>
</dbReference>
<dbReference type="SUPFAM" id="SSF53613">
    <property type="entry name" value="Ribokinase-like"/>
    <property type="match status" value="1"/>
</dbReference>
<protein>
    <submittedName>
        <fullName evidence="6">Sugar/nucleoside kinase (Ribokinase family)</fullName>
    </submittedName>
</protein>
<dbReference type="InterPro" id="IPR052700">
    <property type="entry name" value="Carb_kinase_PfkB-like"/>
</dbReference>
<evidence type="ECO:0000256" key="3">
    <source>
        <dbReference type="ARBA" id="ARBA00022777"/>
    </source>
</evidence>
<dbReference type="PROSITE" id="PS00584">
    <property type="entry name" value="PFKB_KINASES_2"/>
    <property type="match status" value="1"/>
</dbReference>
<keyword evidence="7" id="KW-1185">Reference proteome</keyword>
<dbReference type="Proteomes" id="UP000568106">
    <property type="component" value="Unassembled WGS sequence"/>
</dbReference>
<dbReference type="PRINTS" id="PR00990">
    <property type="entry name" value="RIBOKINASE"/>
</dbReference>
<comment type="caution">
    <text evidence="6">The sequence shown here is derived from an EMBL/GenBank/DDBJ whole genome shotgun (WGS) entry which is preliminary data.</text>
</comment>
<dbReference type="AlphaFoldDB" id="A0A7W8IJK0"/>
<dbReference type="EMBL" id="JACHDY010000002">
    <property type="protein sequence ID" value="MBB5317378.1"/>
    <property type="molecule type" value="Genomic_DNA"/>
</dbReference>
<proteinExistence type="inferred from homology"/>
<organism evidence="6 7">
    <name type="scientific">Tunturiibacter empetritectus</name>
    <dbReference type="NCBI Taxonomy" id="3069691"/>
    <lineage>
        <taxon>Bacteria</taxon>
        <taxon>Pseudomonadati</taxon>
        <taxon>Acidobacteriota</taxon>
        <taxon>Terriglobia</taxon>
        <taxon>Terriglobales</taxon>
        <taxon>Acidobacteriaceae</taxon>
        <taxon>Tunturiibacter</taxon>
    </lineage>
</organism>
<dbReference type="GO" id="GO:0016301">
    <property type="term" value="F:kinase activity"/>
    <property type="evidence" value="ECO:0007669"/>
    <property type="project" value="UniProtKB-KW"/>
</dbReference>
<evidence type="ECO:0000313" key="7">
    <source>
        <dbReference type="Proteomes" id="UP000568106"/>
    </source>
</evidence>
<comment type="similarity">
    <text evidence="1 4">Belongs to the carbohydrate kinase PfkB family.</text>
</comment>
<dbReference type="PANTHER" id="PTHR43320">
    <property type="entry name" value="SUGAR KINASE"/>
    <property type="match status" value="1"/>
</dbReference>
<name>A0A7W8IJK0_9BACT</name>
<evidence type="ECO:0000313" key="6">
    <source>
        <dbReference type="EMBL" id="MBB5317378.1"/>
    </source>
</evidence>
<dbReference type="InterPro" id="IPR002173">
    <property type="entry name" value="Carboh/pur_kinase_PfkB_CS"/>
</dbReference>
<evidence type="ECO:0000256" key="1">
    <source>
        <dbReference type="ARBA" id="ARBA00010688"/>
    </source>
</evidence>
<sequence>MANISSGEAKKRFDITIAGETNLDLILYGLPEVMPTERELLASDFKITLGGSSSILAHNLAMLGSRVGFISQVGTDELGQIALARLVESGADLLLVPSRENTSTGVTILLPHGAHRHILTNPGTMAEMKVADLDMAYLTSARHFHLSSLFLQTGLQPDLPQLFADLKNAGLTLSLDTNDDPSDQWSGVLDQLLDSIDLLLPNEDEIKRITRTATLEQALDALSERVPLIVVKCGSRGAVVQQGRSRQRVPSLQVQPVDTIGAGDSFNAGFLSSYLTGKDPLRAAAMGNVAGALSTLKTGGTEAYRDATLREKFLAEHPIV</sequence>